<dbReference type="SUPFAM" id="SSF51445">
    <property type="entry name" value="(Trans)glycosidases"/>
    <property type="match status" value="1"/>
</dbReference>
<evidence type="ECO:0000313" key="2">
    <source>
        <dbReference type="Proteomes" id="UP000886748"/>
    </source>
</evidence>
<dbReference type="EMBL" id="DVOD01000033">
    <property type="protein sequence ID" value="HIU92427.1"/>
    <property type="molecule type" value="Genomic_DNA"/>
</dbReference>
<reference evidence="1" key="1">
    <citation type="submission" date="2020-10" db="EMBL/GenBank/DDBJ databases">
        <authorList>
            <person name="Gilroy R."/>
        </authorList>
    </citation>
    <scope>NUCLEOTIDE SEQUENCE</scope>
    <source>
        <strain evidence="1">CHK154-7741</strain>
    </source>
</reference>
<name>A0A9D1SRU4_9CLOT</name>
<accession>A0A9D1SRU4</accession>
<comment type="caution">
    <text evidence="1">The sequence shown here is derived from an EMBL/GenBank/DDBJ whole genome shotgun (WGS) entry which is preliminary data.</text>
</comment>
<sequence length="441" mass="50686">MNTVNKLLEACGSNTALHYDKWTEQHRYRALNDGNLKQWISGILPCELLERPLKKAVESILTLCECTTFYKKFPDNVVSPNYGDKWGRLANYIEINNRAICEMHGSRCKNGIISSIKLLPAIPPSAKSWANCVILSQIWPNIYGDGYNKAPWEENSIYGIKLGIGYSENIIDFDIADKISPEEQFKAFNDLAHFRGLKTGFRTIISEDQLKVSHPYKEDEIFRWHNPEHVELYIQEMVKLVNLGFEAIFVDSAKHIGGYDMQNYTGVGALPDYHQMQYITDEIRRRSGCTTLSFVGEKSSDDFERYRMMGLNAGTAFVSVDDFDSVKHWSNELKYSRDYAPGVEVSNDNTEGGTPYEVRLNRIRNALFGFEIASDKLPSFMQMEDLFPLRYDTNTHHLMMCNPSYSTDGSPQSHWRELFTKDDGRYYNHQVGEIFAHALFL</sequence>
<dbReference type="AlphaFoldDB" id="A0A9D1SRU4"/>
<gene>
    <name evidence="1" type="ORF">IAD26_04765</name>
</gene>
<evidence type="ECO:0000313" key="1">
    <source>
        <dbReference type="EMBL" id="HIU92427.1"/>
    </source>
</evidence>
<organism evidence="1 2">
    <name type="scientific">Candidatus Limenecus avicola</name>
    <dbReference type="NCBI Taxonomy" id="2840847"/>
    <lineage>
        <taxon>Bacteria</taxon>
        <taxon>Bacillati</taxon>
        <taxon>Bacillota</taxon>
        <taxon>Clostridia</taxon>
        <taxon>Eubacteriales</taxon>
        <taxon>Clostridiaceae</taxon>
        <taxon>Clostridiaceae incertae sedis</taxon>
        <taxon>Candidatus Limenecus</taxon>
    </lineage>
</organism>
<dbReference type="InterPro" id="IPR017853">
    <property type="entry name" value="GH"/>
</dbReference>
<dbReference type="Proteomes" id="UP000886748">
    <property type="component" value="Unassembled WGS sequence"/>
</dbReference>
<evidence type="ECO:0008006" key="3">
    <source>
        <dbReference type="Google" id="ProtNLM"/>
    </source>
</evidence>
<protein>
    <recommendedName>
        <fullName evidence="3">Alpha-amylase</fullName>
    </recommendedName>
</protein>
<proteinExistence type="predicted"/>
<reference evidence="1" key="2">
    <citation type="journal article" date="2021" name="PeerJ">
        <title>Extensive microbial diversity within the chicken gut microbiome revealed by metagenomics and culture.</title>
        <authorList>
            <person name="Gilroy R."/>
            <person name="Ravi A."/>
            <person name="Getino M."/>
            <person name="Pursley I."/>
            <person name="Horton D.L."/>
            <person name="Alikhan N.F."/>
            <person name="Baker D."/>
            <person name="Gharbi K."/>
            <person name="Hall N."/>
            <person name="Watson M."/>
            <person name="Adriaenssens E.M."/>
            <person name="Foster-Nyarko E."/>
            <person name="Jarju S."/>
            <person name="Secka A."/>
            <person name="Antonio M."/>
            <person name="Oren A."/>
            <person name="Chaudhuri R.R."/>
            <person name="La Ragione R."/>
            <person name="Hildebrand F."/>
            <person name="Pallen M.J."/>
        </authorList>
    </citation>
    <scope>NUCLEOTIDE SEQUENCE</scope>
    <source>
        <strain evidence="1">CHK154-7741</strain>
    </source>
</reference>